<protein>
    <submittedName>
        <fullName evidence="1">Uncharacterized protein</fullName>
    </submittedName>
</protein>
<dbReference type="AlphaFoldDB" id="B1MYR8"/>
<proteinExistence type="predicted"/>
<keyword evidence="2" id="KW-1185">Reference proteome</keyword>
<reference evidence="1 2" key="1">
    <citation type="journal article" date="2008" name="J. Bacteriol.">
        <title>Complete genome sequence of Leuconostoc citreum KM20.</title>
        <authorList>
            <person name="Kim J.F."/>
            <person name="Jeong H."/>
            <person name="Lee J.-S."/>
            <person name="Choi S.-H."/>
            <person name="Ha M."/>
            <person name="Hur C.-G."/>
            <person name="Kim J.-S."/>
            <person name="Lee S."/>
            <person name="Park H.-S."/>
            <person name="Park Y.-H."/>
            <person name="Oh T.K."/>
        </authorList>
    </citation>
    <scope>NUCLEOTIDE SEQUENCE [LARGE SCALE GENOMIC DNA]</scope>
    <source>
        <strain evidence="1 2">KM20</strain>
    </source>
</reference>
<dbReference type="EMBL" id="DQ489736">
    <property type="protein sequence ID" value="ACA82670.1"/>
    <property type="molecule type" value="Genomic_DNA"/>
</dbReference>
<sequence length="305" mass="35861">MHPDNYVEDMLNKTNNVTTLWTKVQDIINDDSIAVVVEGKDYQYYGYHIRNNNLITKKLLQPVNANGRKNLIRLIDYMIDKEEQIINMLFFLDNELPSQKWENKYCFVTSVNSVESYYVSVNAFAKLIDYHTSITKEYREKLLKKFDDCLQIFNKEMIRIGIFLDTCLQLGLNPIIKKFDFQLFFNFDNLVIHPIEHSLAELLESFVVRCDVNKQKLIKETMVDTQRNIENTDKLSYVRGKYAMSFLRYFLGAVRNSEKKNGIVNETSLSYSLSKDKNNDEVINDWQDISDCDPLLKPYVLKMIS</sequence>
<dbReference type="Proteomes" id="UP000002166">
    <property type="component" value="Chromosome"/>
</dbReference>
<evidence type="ECO:0000313" key="2">
    <source>
        <dbReference type="Proteomes" id="UP000002166"/>
    </source>
</evidence>
<dbReference type="HOGENOM" id="CLU_911543_0_0_9"/>
<dbReference type="KEGG" id="lci:LCK_00840"/>
<dbReference type="RefSeq" id="WP_012305165.1">
    <property type="nucleotide sequence ID" value="NC_010471.1"/>
</dbReference>
<organism evidence="1 2">
    <name type="scientific">Leuconostoc citreum (strain KM20)</name>
    <dbReference type="NCBI Taxonomy" id="349519"/>
    <lineage>
        <taxon>Bacteria</taxon>
        <taxon>Bacillati</taxon>
        <taxon>Bacillota</taxon>
        <taxon>Bacilli</taxon>
        <taxon>Lactobacillales</taxon>
        <taxon>Lactobacillaceae</taxon>
        <taxon>Leuconostoc</taxon>
    </lineage>
</organism>
<gene>
    <name evidence="1" type="ordered locus">LCK_00840</name>
</gene>
<accession>B1MYR8</accession>
<name>B1MYR8_LEUCK</name>
<dbReference type="STRING" id="349519.LCK_00840"/>
<evidence type="ECO:0000313" key="1">
    <source>
        <dbReference type="EMBL" id="ACA82670.1"/>
    </source>
</evidence>